<feature type="compositionally biased region" description="Pro residues" evidence="2">
    <location>
        <begin position="43"/>
        <end position="52"/>
    </location>
</feature>
<feature type="compositionally biased region" description="Pro residues" evidence="2">
    <location>
        <begin position="1"/>
        <end position="13"/>
    </location>
</feature>
<dbReference type="InterPro" id="IPR006597">
    <property type="entry name" value="Sel1-like"/>
</dbReference>
<feature type="compositionally biased region" description="Low complexity" evidence="2">
    <location>
        <begin position="845"/>
        <end position="872"/>
    </location>
</feature>
<gene>
    <name evidence="3" type="ORF">PFL1_05495</name>
</gene>
<reference evidence="3 4" key="1">
    <citation type="journal article" date="2013" name="Plant Cell">
        <title>The transition from a phytopathogenic smut ancestor to an anamorphic biocontrol agent deciphered by comparative whole-genome analysis.</title>
        <authorList>
            <person name="Lefebvre F."/>
            <person name="Joly D.L."/>
            <person name="Labbe C."/>
            <person name="Teichmann B."/>
            <person name="Linning R."/>
            <person name="Belzile F."/>
            <person name="Bakkeren G."/>
            <person name="Belanger R.R."/>
        </authorList>
    </citation>
    <scope>NUCLEOTIDE SEQUENCE [LARGE SCALE GENOMIC DNA]</scope>
    <source>
        <strain evidence="3 4">PF-1</strain>
    </source>
</reference>
<feature type="compositionally biased region" description="Gly residues" evidence="2">
    <location>
        <begin position="745"/>
        <end position="760"/>
    </location>
</feature>
<feature type="compositionally biased region" description="Basic and acidic residues" evidence="2">
    <location>
        <begin position="649"/>
        <end position="663"/>
    </location>
</feature>
<organism evidence="3 4">
    <name type="scientific">Pseudozyma flocculosa PF-1</name>
    <dbReference type="NCBI Taxonomy" id="1277687"/>
    <lineage>
        <taxon>Eukaryota</taxon>
        <taxon>Fungi</taxon>
        <taxon>Dikarya</taxon>
        <taxon>Basidiomycota</taxon>
        <taxon>Ustilaginomycotina</taxon>
        <taxon>Ustilaginomycetes</taxon>
        <taxon>Ustilaginales</taxon>
        <taxon>Ustilaginaceae</taxon>
        <taxon>Pseudozyma</taxon>
    </lineage>
</organism>
<proteinExistence type="predicted"/>
<dbReference type="EMBL" id="KE361642">
    <property type="protein sequence ID" value="EPQ26860.1"/>
    <property type="molecule type" value="Genomic_DNA"/>
</dbReference>
<evidence type="ECO:0000256" key="2">
    <source>
        <dbReference type="SAM" id="MobiDB-lite"/>
    </source>
</evidence>
<dbReference type="InterPro" id="IPR051726">
    <property type="entry name" value="Chitin_Synth_Reg"/>
</dbReference>
<evidence type="ECO:0000313" key="3">
    <source>
        <dbReference type="EMBL" id="EPQ26860.1"/>
    </source>
</evidence>
<feature type="region of interest" description="Disordered" evidence="2">
    <location>
        <begin position="1"/>
        <end position="277"/>
    </location>
</feature>
<dbReference type="InterPro" id="IPR011990">
    <property type="entry name" value="TPR-like_helical_dom_sf"/>
</dbReference>
<dbReference type="Pfam" id="PF08238">
    <property type="entry name" value="Sel1"/>
    <property type="match status" value="4"/>
</dbReference>
<sequence>MAGNPPALPPLPPGFGNDSSYPPHPSSRAASSTAHHRTAIVSSPPPIPPLPPGALEREQQYRAQNLRSPQPGPRPPPLPASPSPNHPHYRASSGFVPGQVIRHPSGPPLHPSGPHHYPRSPSPSPNPAHRPFPQAQPYSPDSDPYQSHYPQRNTTLSPPPPPPERPHSASSYHSSGGQGGGGAFLEPHSPGSYNQLDGGPRPGSSFQDHAMPTLSQSMSSMAFGPPPSSSHHPGHNPYARRASSSEATSSYHSQQQQHRSASPANAGAAPSLNAPLPDMDALEKMRDRAFASRDDQQQVAWAKQLLKFVERKFADGSKISEPRLVKATDEAISTIKRLASLGRPNLEALYLRGDLQASGAFPTYIRKDLKEAFNDFELSARLGYAASWFRIGRDYELLNDFSRARDAYNRGVVVGDVGSMYRLGMANLLGQLELPVNQAKAVGLLRDAADRANLDVPQPAYIYGMLLAGEFNHVDIPPGLLKPTLAPEARRGGGGGGNTKAALENEARRRIERAAYLNFAPAQYKCGWTYEYAQLDCAFDPLLSVQYYSLASQGGEVEADMALSKWFLCGAEGCFDKNEGLAFTFADKAARKGLASAEFALGYYFEVGVGTERNLETAKRWYRKAAAQDNDDAKQRLEALQAGGGVDHSLSRGDHEVNVDEKVQRKRTLAKIRSEKEGRGSNQPPQQQTQQQQQSRQQSQQQGQYPGGGGGRMQAGAMELNRKKTMRMVQDSVAAHQHHVDYSSGGVGRRYGGGGGGGGRRATNGSDIPPVSPVSSDQYGLPPSMSTTTTAAPAATTSSQVRPPPATSAPSSSSSSSSSSAAAAAAMGRHGQGYSLSDTSTPHHSSAPAGTGAGSTSSASNNSSKPPQQQQQQGGGGGGGAQAKVYSTFEEMGFKPQKAKREECVIA</sequence>
<dbReference type="HOGENOM" id="CLU_009491_0_0_1"/>
<name>A0A061H4H5_9BASI</name>
<dbReference type="KEGG" id="pfp:PFL1_05495"/>
<feature type="region of interest" description="Disordered" evidence="2">
    <location>
        <begin position="728"/>
        <end position="889"/>
    </location>
</feature>
<dbReference type="eggNOG" id="KOG1550">
    <property type="taxonomic scope" value="Eukaryota"/>
</dbReference>
<evidence type="ECO:0000256" key="1">
    <source>
        <dbReference type="ARBA" id="ARBA00022737"/>
    </source>
</evidence>
<feature type="compositionally biased region" description="Pro residues" evidence="2">
    <location>
        <begin position="120"/>
        <end position="130"/>
    </location>
</feature>
<dbReference type="PANTHER" id="PTHR46430">
    <property type="entry name" value="PROTEIN SKT5-RELATED"/>
    <property type="match status" value="1"/>
</dbReference>
<dbReference type="Proteomes" id="UP000053664">
    <property type="component" value="Unassembled WGS sequence"/>
</dbReference>
<dbReference type="RefSeq" id="XP_007881222.1">
    <property type="nucleotide sequence ID" value="XM_007883031.1"/>
</dbReference>
<evidence type="ECO:0000313" key="4">
    <source>
        <dbReference type="Proteomes" id="UP000053664"/>
    </source>
</evidence>
<dbReference type="GeneID" id="19319585"/>
<dbReference type="OrthoDB" id="272077at2759"/>
<dbReference type="SMART" id="SM00671">
    <property type="entry name" value="SEL1"/>
    <property type="match status" value="5"/>
</dbReference>
<feature type="compositionally biased region" description="Polar residues" evidence="2">
    <location>
        <begin position="136"/>
        <end position="156"/>
    </location>
</feature>
<protein>
    <submittedName>
        <fullName evidence="3">Uncharacterized protein</fullName>
    </submittedName>
</protein>
<feature type="compositionally biased region" description="Low complexity" evidence="2">
    <location>
        <begin position="808"/>
        <end position="826"/>
    </location>
</feature>
<accession>A0A061H4H5</accession>
<keyword evidence="1" id="KW-0677">Repeat</keyword>
<dbReference type="Gene3D" id="1.25.40.10">
    <property type="entry name" value="Tetratricopeptide repeat domain"/>
    <property type="match status" value="2"/>
</dbReference>
<feature type="region of interest" description="Disordered" evidence="2">
    <location>
        <begin position="644"/>
        <end position="715"/>
    </location>
</feature>
<feature type="compositionally biased region" description="Low complexity" evidence="2">
    <location>
        <begin position="239"/>
        <end position="277"/>
    </location>
</feature>
<dbReference type="AlphaFoldDB" id="A0A061H4H5"/>
<feature type="compositionally biased region" description="Pro residues" evidence="2">
    <location>
        <begin position="70"/>
        <end position="85"/>
    </location>
</feature>
<dbReference type="PANTHER" id="PTHR46430:SF2">
    <property type="entry name" value="CHITIN SYNTHASE REGULATORY FACTOR 4"/>
    <property type="match status" value="1"/>
</dbReference>
<feature type="compositionally biased region" description="Polar residues" evidence="2">
    <location>
        <begin position="834"/>
        <end position="844"/>
    </location>
</feature>
<feature type="compositionally biased region" description="Low complexity" evidence="2">
    <location>
        <begin position="782"/>
        <end position="799"/>
    </location>
</feature>
<dbReference type="SUPFAM" id="SSF81901">
    <property type="entry name" value="HCP-like"/>
    <property type="match status" value="2"/>
</dbReference>
<feature type="compositionally biased region" description="Low complexity" evidence="2">
    <location>
        <begin position="680"/>
        <end position="704"/>
    </location>
</feature>